<feature type="chain" id="PRO_5010372078" description="chitinase" evidence="14">
    <location>
        <begin position="21"/>
        <end position="338"/>
    </location>
</feature>
<evidence type="ECO:0000256" key="1">
    <source>
        <dbReference type="ARBA" id="ARBA00000822"/>
    </source>
</evidence>
<dbReference type="EMBL" id="LFMY01000020">
    <property type="protein sequence ID" value="OKL55478.1"/>
    <property type="molecule type" value="Genomic_DNA"/>
</dbReference>
<evidence type="ECO:0000256" key="13">
    <source>
        <dbReference type="RuleBase" id="RU000489"/>
    </source>
</evidence>
<evidence type="ECO:0000313" key="17">
    <source>
        <dbReference type="Proteomes" id="UP000214365"/>
    </source>
</evidence>
<evidence type="ECO:0000256" key="11">
    <source>
        <dbReference type="ARBA" id="ARBA00024658"/>
    </source>
</evidence>
<evidence type="ECO:0000256" key="7">
    <source>
        <dbReference type="ARBA" id="ARBA00023024"/>
    </source>
</evidence>
<keyword evidence="8" id="KW-0119">Carbohydrate metabolism</keyword>
<dbReference type="PROSITE" id="PS01095">
    <property type="entry name" value="GH18_1"/>
    <property type="match status" value="1"/>
</dbReference>
<dbReference type="GO" id="GO:0000272">
    <property type="term" value="P:polysaccharide catabolic process"/>
    <property type="evidence" value="ECO:0007669"/>
    <property type="project" value="UniProtKB-KW"/>
</dbReference>
<comment type="subcellular location">
    <subcellularLocation>
        <location evidence="2">Secreted</location>
        <location evidence="2">Cell wall</location>
    </subcellularLocation>
</comment>
<proteinExistence type="inferred from homology"/>
<comment type="caution">
    <text evidence="16">The sequence shown here is derived from an EMBL/GenBank/DDBJ whole genome shotgun (WGS) entry which is preliminary data.</text>
</comment>
<evidence type="ECO:0000256" key="5">
    <source>
        <dbReference type="ARBA" id="ARBA00022669"/>
    </source>
</evidence>
<dbReference type="InterPro" id="IPR001579">
    <property type="entry name" value="Glyco_hydro_18_chit_AS"/>
</dbReference>
<keyword evidence="5" id="KW-0147">Chitin-binding</keyword>
<dbReference type="GeneID" id="31008984"/>
<dbReference type="PANTHER" id="PTHR45708:SF49">
    <property type="entry name" value="ENDOCHITINASE"/>
    <property type="match status" value="1"/>
</dbReference>
<dbReference type="AlphaFoldDB" id="A0A1Q5Q6K0"/>
<evidence type="ECO:0000256" key="4">
    <source>
        <dbReference type="ARBA" id="ARBA00022512"/>
    </source>
</evidence>
<dbReference type="RefSeq" id="XP_020115599.1">
    <property type="nucleotide sequence ID" value="XM_020264213.1"/>
</dbReference>
<dbReference type="PANTHER" id="PTHR45708">
    <property type="entry name" value="ENDOCHITINASE"/>
    <property type="match status" value="1"/>
</dbReference>
<evidence type="ECO:0000256" key="3">
    <source>
        <dbReference type="ARBA" id="ARBA00012729"/>
    </source>
</evidence>
<dbReference type="CDD" id="cd02877">
    <property type="entry name" value="GH18_hevamine_XipI_class_III"/>
    <property type="match status" value="1"/>
</dbReference>
<feature type="signal peptide" evidence="14">
    <location>
        <begin position="1"/>
        <end position="20"/>
    </location>
</feature>
<evidence type="ECO:0000256" key="14">
    <source>
        <dbReference type="SAM" id="SignalP"/>
    </source>
</evidence>
<keyword evidence="6 13" id="KW-0378">Hydrolase</keyword>
<dbReference type="InterPro" id="IPR050542">
    <property type="entry name" value="Glycosyl_Hydrlase18_Chitinase"/>
</dbReference>
<evidence type="ECO:0000259" key="15">
    <source>
        <dbReference type="PROSITE" id="PS51910"/>
    </source>
</evidence>
<accession>A0A1Q5Q6K0</accession>
<dbReference type="Pfam" id="PF00704">
    <property type="entry name" value="Glyco_hydro_18"/>
    <property type="match status" value="1"/>
</dbReference>
<keyword evidence="17" id="KW-1185">Reference proteome</keyword>
<dbReference type="Gene3D" id="3.20.20.80">
    <property type="entry name" value="Glycosidases"/>
    <property type="match status" value="1"/>
</dbReference>
<comment type="similarity">
    <text evidence="12">Belongs to the glycosyl hydrolase 18 family. Chitinase class III subfamily.</text>
</comment>
<dbReference type="EC" id="3.2.1.14" evidence="3"/>
<dbReference type="GO" id="GO:0008061">
    <property type="term" value="F:chitin binding"/>
    <property type="evidence" value="ECO:0007669"/>
    <property type="project" value="UniProtKB-KW"/>
</dbReference>
<dbReference type="InterPro" id="IPR001223">
    <property type="entry name" value="Glyco_hydro18_cat"/>
</dbReference>
<keyword evidence="9 13" id="KW-0326">Glycosidase</keyword>
<dbReference type="GO" id="GO:0005576">
    <property type="term" value="C:extracellular region"/>
    <property type="evidence" value="ECO:0007669"/>
    <property type="project" value="TreeGrafter"/>
</dbReference>
<evidence type="ECO:0000256" key="2">
    <source>
        <dbReference type="ARBA" id="ARBA00004191"/>
    </source>
</evidence>
<evidence type="ECO:0000256" key="10">
    <source>
        <dbReference type="ARBA" id="ARBA00023326"/>
    </source>
</evidence>
<dbReference type="OrthoDB" id="2425929at2759"/>
<dbReference type="Proteomes" id="UP000214365">
    <property type="component" value="Unassembled WGS sequence"/>
</dbReference>
<evidence type="ECO:0000256" key="12">
    <source>
        <dbReference type="ARBA" id="ARBA00025727"/>
    </source>
</evidence>
<dbReference type="STRING" id="1441469.A0A1Q5Q6K0"/>
<evidence type="ECO:0000256" key="8">
    <source>
        <dbReference type="ARBA" id="ARBA00023277"/>
    </source>
</evidence>
<evidence type="ECO:0000256" key="6">
    <source>
        <dbReference type="ARBA" id="ARBA00022801"/>
    </source>
</evidence>
<evidence type="ECO:0000313" key="16">
    <source>
        <dbReference type="EMBL" id="OKL55478.1"/>
    </source>
</evidence>
<dbReference type="GO" id="GO:0008843">
    <property type="term" value="F:endochitinase activity"/>
    <property type="evidence" value="ECO:0007669"/>
    <property type="project" value="UniProtKB-EC"/>
</dbReference>
<dbReference type="SUPFAM" id="SSF51445">
    <property type="entry name" value="(Trans)glycosidases"/>
    <property type="match status" value="1"/>
</dbReference>
<organism evidence="16 17">
    <name type="scientific">Talaromyces atroroseus</name>
    <dbReference type="NCBI Taxonomy" id="1441469"/>
    <lineage>
        <taxon>Eukaryota</taxon>
        <taxon>Fungi</taxon>
        <taxon>Dikarya</taxon>
        <taxon>Ascomycota</taxon>
        <taxon>Pezizomycotina</taxon>
        <taxon>Eurotiomycetes</taxon>
        <taxon>Eurotiomycetidae</taxon>
        <taxon>Eurotiales</taxon>
        <taxon>Trichocomaceae</taxon>
        <taxon>Talaromyces</taxon>
        <taxon>Talaromyces sect. Trachyspermi</taxon>
    </lineage>
</organism>
<sequence>MMKSILCFSTLLAGLGLVQAGFDADSQNNVAVYWGQNSINIANGTEAQKRLSYYCETGDEVDVFILSFVTKYQGTGGYPELNFANAQNNCTAINGTGLLDCPQIAEDIVTCQGLGKTILLSTGGSAYTEGGFTSEEAATESAHLMWELFGPVSDNSSVPRPFGKAVIDGFDFDFENIEMSNMPAFANELRSLYSDDTSKTYYTTAAPQCAYPDEADGPMLNGTVYFDAVWVQFYNNGCDMANWVPNTTTQWNFNFDTWDNWAKTISLNPDVKVCMGVPGDTSAGGGYEPPSTIGEIVDYIVDQNYTSFGGIMIWDASQAWNNSGFVSSVYSYLPGASA</sequence>
<keyword evidence="14" id="KW-0732">Signal</keyword>
<keyword evidence="4" id="KW-0964">Secreted</keyword>
<protein>
    <recommendedName>
        <fullName evidence="3">chitinase</fullName>
        <ecNumber evidence="3">3.2.1.14</ecNumber>
    </recommendedName>
</protein>
<reference evidence="16 17" key="1">
    <citation type="submission" date="2015-06" db="EMBL/GenBank/DDBJ databases">
        <title>Talaromyces atroroseus IBT 11181 draft genome.</title>
        <authorList>
            <person name="Rasmussen K.B."/>
            <person name="Rasmussen S."/>
            <person name="Petersen B."/>
            <person name="Sicheritz-Ponten T."/>
            <person name="Mortensen U.H."/>
            <person name="Thrane U."/>
        </authorList>
    </citation>
    <scope>NUCLEOTIDE SEQUENCE [LARGE SCALE GENOMIC DNA]</scope>
    <source>
        <strain evidence="16 17">IBT 11181</strain>
    </source>
</reference>
<evidence type="ECO:0000256" key="9">
    <source>
        <dbReference type="ARBA" id="ARBA00023295"/>
    </source>
</evidence>
<comment type="function">
    <text evidence="11">GPI-anchored chitinase involved in the degradation of chitin, a component of the cell walls of fungi and exoskeletal elements of some animals (including worms and arthropods). Required to reshape the cell wall at the sites where cell wall remodeling and/or cell wall maturation actively take place such as sites of conidia formation.</text>
</comment>
<feature type="domain" description="GH18" evidence="15">
    <location>
        <begin position="28"/>
        <end position="336"/>
    </location>
</feature>
<dbReference type="InterPro" id="IPR017853">
    <property type="entry name" value="GH"/>
</dbReference>
<keyword evidence="4" id="KW-0134">Cell wall</keyword>
<comment type="catalytic activity">
    <reaction evidence="1">
        <text>Random endo-hydrolysis of N-acetyl-beta-D-glucosaminide (1-&gt;4)-beta-linkages in chitin and chitodextrins.</text>
        <dbReference type="EC" id="3.2.1.14"/>
    </reaction>
</comment>
<dbReference type="InterPro" id="IPR045321">
    <property type="entry name" value="Cts1-like"/>
</dbReference>
<dbReference type="PROSITE" id="PS51910">
    <property type="entry name" value="GH18_2"/>
    <property type="match status" value="1"/>
</dbReference>
<keyword evidence="7" id="KW-0146">Chitin degradation</keyword>
<keyword evidence="10" id="KW-0624">Polysaccharide degradation</keyword>
<gene>
    <name evidence="16" type="ORF">UA08_09228</name>
</gene>
<dbReference type="GO" id="GO:0006032">
    <property type="term" value="P:chitin catabolic process"/>
    <property type="evidence" value="ECO:0007669"/>
    <property type="project" value="UniProtKB-KW"/>
</dbReference>
<name>A0A1Q5Q6K0_TALAT</name>